<feature type="compositionally biased region" description="Basic residues" evidence="1">
    <location>
        <begin position="1"/>
        <end position="11"/>
    </location>
</feature>
<protein>
    <submittedName>
        <fullName evidence="2">Uncharacterized protein</fullName>
    </submittedName>
</protein>
<dbReference type="AlphaFoldDB" id="A0A176VIM2"/>
<feature type="compositionally biased region" description="Low complexity" evidence="1">
    <location>
        <begin position="163"/>
        <end position="178"/>
    </location>
</feature>
<accession>A0A176VIM2</accession>
<reference evidence="2" key="1">
    <citation type="submission" date="2016-03" db="EMBL/GenBank/DDBJ databases">
        <title>Mechanisms controlling the formation of the plant cell surface in tip-growing cells are functionally conserved among land plants.</title>
        <authorList>
            <person name="Honkanen S."/>
            <person name="Jones V.A."/>
            <person name="Morieri G."/>
            <person name="Champion C."/>
            <person name="Hetherington A.J."/>
            <person name="Kelly S."/>
            <person name="Saint-Marcoux D."/>
            <person name="Proust H."/>
            <person name="Prescott H."/>
            <person name="Dolan L."/>
        </authorList>
    </citation>
    <scope>NUCLEOTIDE SEQUENCE [LARGE SCALE GENOMIC DNA]</scope>
    <source>
        <tissue evidence="2">Whole gametophyte</tissue>
    </source>
</reference>
<dbReference type="EMBL" id="LVLJ01003586">
    <property type="protein sequence ID" value="OAE20789.1"/>
    <property type="molecule type" value="Genomic_DNA"/>
</dbReference>
<evidence type="ECO:0000256" key="1">
    <source>
        <dbReference type="SAM" id="MobiDB-lite"/>
    </source>
</evidence>
<organism evidence="2 3">
    <name type="scientific">Marchantia polymorpha subsp. ruderalis</name>
    <dbReference type="NCBI Taxonomy" id="1480154"/>
    <lineage>
        <taxon>Eukaryota</taxon>
        <taxon>Viridiplantae</taxon>
        <taxon>Streptophyta</taxon>
        <taxon>Embryophyta</taxon>
        <taxon>Marchantiophyta</taxon>
        <taxon>Marchantiopsida</taxon>
        <taxon>Marchantiidae</taxon>
        <taxon>Marchantiales</taxon>
        <taxon>Marchantiaceae</taxon>
        <taxon>Marchantia</taxon>
    </lineage>
</organism>
<name>A0A176VIM2_MARPO</name>
<sequence>MRGRRGRRGRRPQGGDAPIRPLVIKLKRKLNDGDETPKSRGVVDDTQRRKGMKFSMGEEMKLVKVLLDHRKAGRVMPLHSATTTCWTELKTVLYRGESRVTPQRLYDKVRRTLRQFKRNQSEHLLHETEADRSKRIERILFDCWHMFFSPMVDDTSRRRAKPAASAAATTTSSSSTTAQHQLEKATSGNAVKVVQISNPQRSRRRNDTPAKSQTLRLLLRPPEPAPWSRPPRVSGNPSAAILAAETLSGPRAGRQIWKLLAVVESVRAPLGHRKGSTPSRKLVQLPAGWRTALIDLTCAS</sequence>
<evidence type="ECO:0000313" key="3">
    <source>
        <dbReference type="Proteomes" id="UP000077202"/>
    </source>
</evidence>
<feature type="region of interest" description="Disordered" evidence="1">
    <location>
        <begin position="1"/>
        <end position="21"/>
    </location>
</feature>
<keyword evidence="3" id="KW-1185">Reference proteome</keyword>
<comment type="caution">
    <text evidence="2">The sequence shown here is derived from an EMBL/GenBank/DDBJ whole genome shotgun (WGS) entry which is preliminary data.</text>
</comment>
<evidence type="ECO:0000313" key="2">
    <source>
        <dbReference type="EMBL" id="OAE20789.1"/>
    </source>
</evidence>
<proteinExistence type="predicted"/>
<feature type="region of interest" description="Disordered" evidence="1">
    <location>
        <begin position="159"/>
        <end position="213"/>
    </location>
</feature>
<gene>
    <name evidence="2" type="ORF">AXG93_203s1230</name>
</gene>
<dbReference type="Proteomes" id="UP000077202">
    <property type="component" value="Unassembled WGS sequence"/>
</dbReference>
<feature type="compositionally biased region" description="Polar residues" evidence="1">
    <location>
        <begin position="184"/>
        <end position="200"/>
    </location>
</feature>